<dbReference type="RefSeq" id="WP_160601766.1">
    <property type="nucleotide sequence ID" value="NZ_WTYU01000002.1"/>
</dbReference>
<evidence type="ECO:0000313" key="2">
    <source>
        <dbReference type="EMBL" id="MXP15210.1"/>
    </source>
</evidence>
<dbReference type="AlphaFoldDB" id="A0A6L7GI14"/>
<gene>
    <name evidence="2" type="ORF">GRI44_10665</name>
</gene>
<comment type="caution">
    <text evidence="2">The sequence shown here is derived from an EMBL/GenBank/DDBJ whole genome shotgun (WGS) entry which is preliminary data.</text>
</comment>
<evidence type="ECO:0000256" key="1">
    <source>
        <dbReference type="SAM" id="SignalP"/>
    </source>
</evidence>
<evidence type="ECO:0000313" key="3">
    <source>
        <dbReference type="Proteomes" id="UP000473531"/>
    </source>
</evidence>
<keyword evidence="2" id="KW-0121">Carboxypeptidase</keyword>
<dbReference type="EMBL" id="WTYU01000002">
    <property type="protein sequence ID" value="MXP15210.1"/>
    <property type="molecule type" value="Genomic_DNA"/>
</dbReference>
<keyword evidence="2" id="KW-0378">Hydrolase</keyword>
<sequence length="923" mass="100205">MTRHSSLTLSAAAIFAAAFGVAVPATPPAKAQVAAAPWQVSDDDAILLQVAVGTYTLANEIRGYQTDTGICLDLGDVIQSFDLPIRLDKKSRRATGWLFREDQKFTLDREAGTVQNVNDTLSPLGNDIYDTPEGWCVNSKALSRWFGITLKPELYNSVIRVESETRLPFLETLERKSRAARLRAKPAPFDLSAYPRADAEYRVWRTPSVDAVVRSTYTSMPGGKSQLDARYELYAAGEIAGAAFDARLSSDGSLRPDSLRVRAYRRDEAANLLGPLRATEMAAGDVQTQSGQLTGQTAVGRGAFITNQPVGRQSRFSTTTVRGTLPTGWDAELYRNGQLIAFQSDTASGRYEFFDIDLFYGRNDIEVVLYGPQGQIRRERFDHPVGQSNIEPGKTYYWAGILQQNRDLFELHKKDTQTADAWRGGLGLEHGLNDRTSIAVGAQSLFLNGRRRNYLEGGVYRSMGAMQLELSGAHELGAGMAVQANALGRVGPVNFGAAATWAGGDFISEFVEEGLRHSFAVNFDTALRLGSLTLPLQASFGQSTLRDGTNITKFLTQTAVSMRSIALTAQLERNVRDAADDQRDLRKTQLRLLANTRMFGLRLRGSAQFDLEGEDKGFSRAVVSTDKGLDDRSDISAEVEYDARSDDTQFSLGYSRRFDKFSLRTDARYSKNGGIGANIALSFSFGPDPLDGGIRFSEKKLARSGQAAVTVFRDDNGDGRRGPDEEVLKDVYVEAGFRTTDAITDENGRAFVDELRPFVPVMVGIDESSLGDPYLAASTKGIVVVPRPGVATVIELPVSPSGEVEGVIHSTSGVEAAGVALELIDSRGAIVASTVSEFDGFFLFERIPYGRYRIRVAADAARALGVTGQIQDAVELARDKDVARMGIIQLQKGSFTIAQAATMPSTGAISGLRSGAMASASPD</sequence>
<organism evidence="2 3">
    <name type="scientific">Allopontixanthobacter confluentis</name>
    <dbReference type="NCBI Taxonomy" id="1849021"/>
    <lineage>
        <taxon>Bacteria</taxon>
        <taxon>Pseudomonadati</taxon>
        <taxon>Pseudomonadota</taxon>
        <taxon>Alphaproteobacteria</taxon>
        <taxon>Sphingomonadales</taxon>
        <taxon>Erythrobacteraceae</taxon>
        <taxon>Allopontixanthobacter</taxon>
    </lineage>
</organism>
<dbReference type="GO" id="GO:0004180">
    <property type="term" value="F:carboxypeptidase activity"/>
    <property type="evidence" value="ECO:0007669"/>
    <property type="project" value="UniProtKB-KW"/>
</dbReference>
<dbReference type="OrthoDB" id="121544at2"/>
<feature type="signal peptide" evidence="1">
    <location>
        <begin position="1"/>
        <end position="31"/>
    </location>
</feature>
<accession>A0A6L7GI14</accession>
<dbReference type="InterPro" id="IPR013783">
    <property type="entry name" value="Ig-like_fold"/>
</dbReference>
<dbReference type="Proteomes" id="UP000473531">
    <property type="component" value="Unassembled WGS sequence"/>
</dbReference>
<reference evidence="2 3" key="1">
    <citation type="submission" date="2019-12" db="EMBL/GenBank/DDBJ databases">
        <title>Genomic-based taxomic classification of the family Erythrobacteraceae.</title>
        <authorList>
            <person name="Xu L."/>
        </authorList>
    </citation>
    <scope>NUCLEOTIDE SEQUENCE [LARGE SCALE GENOMIC DNA]</scope>
    <source>
        <strain evidence="2 3">KCTC 52259</strain>
    </source>
</reference>
<dbReference type="Gene3D" id="2.60.40.10">
    <property type="entry name" value="Immunoglobulins"/>
    <property type="match status" value="1"/>
</dbReference>
<name>A0A6L7GI14_9SPHN</name>
<keyword evidence="1" id="KW-0732">Signal</keyword>
<protein>
    <submittedName>
        <fullName evidence="2">Carboxypeptidase regulatory-like domain-containing protein</fullName>
    </submittedName>
</protein>
<proteinExistence type="predicted"/>
<keyword evidence="2" id="KW-0645">Protease</keyword>
<feature type="chain" id="PRO_5026855033" evidence="1">
    <location>
        <begin position="32"/>
        <end position="923"/>
    </location>
</feature>
<keyword evidence="3" id="KW-1185">Reference proteome</keyword>
<dbReference type="SUPFAM" id="SSF49478">
    <property type="entry name" value="Cna protein B-type domain"/>
    <property type="match status" value="1"/>
</dbReference>